<dbReference type="AlphaFoldDB" id="A0AAV4ILU4"/>
<feature type="domain" description="D-serine dehydratase-like" evidence="1">
    <location>
        <begin position="155"/>
        <end position="240"/>
    </location>
</feature>
<dbReference type="Gene3D" id="2.40.37.20">
    <property type="entry name" value="D-serine dehydratase-like domain"/>
    <property type="match status" value="2"/>
</dbReference>
<dbReference type="GO" id="GO:0008721">
    <property type="term" value="F:D-serine ammonia-lyase activity"/>
    <property type="evidence" value="ECO:0007669"/>
    <property type="project" value="TreeGrafter"/>
</dbReference>
<proteinExistence type="predicted"/>
<dbReference type="InterPro" id="IPR029066">
    <property type="entry name" value="PLP-binding_barrel"/>
</dbReference>
<evidence type="ECO:0000313" key="2">
    <source>
        <dbReference type="EMBL" id="GFS11070.1"/>
    </source>
</evidence>
<dbReference type="PANTHER" id="PTHR28004">
    <property type="entry name" value="ZGC:162816-RELATED"/>
    <property type="match status" value="1"/>
</dbReference>
<dbReference type="EMBL" id="BMAT01009642">
    <property type="protein sequence ID" value="GFS11070.1"/>
    <property type="molecule type" value="Genomic_DNA"/>
</dbReference>
<sequence>MCSFKKVSPITSTGSLLCTSWKQITSTEVPAVSVIANNSSCFQRLYAVLEALSGVEPGEDVLRLAHKVQALPNVSFKGIQCYNGWNQHIRKVTDRQAAIDLVVEKTRKALQILKDNAVECNYITGGGTGSYVFMDVDYSNNLDESGALVTDFSQSLYVLSTVQSVVPGNRAILNTGLKGISLDSGVPKIFGHRDLTFSNGGDEHGIVRPSGNLKVGDQVWLIPGHCDPTVNMHNWIVGVGDQVWLIPGHCDPTVNMHNWIVGVRGGIVECLWPITGRGPGV</sequence>
<dbReference type="SMART" id="SM01119">
    <property type="entry name" value="D-ser_dehydrat"/>
    <property type="match status" value="1"/>
</dbReference>
<comment type="caution">
    <text evidence="2">The sequence shown here is derived from an EMBL/GenBank/DDBJ whole genome shotgun (WGS) entry which is preliminary data.</text>
</comment>
<dbReference type="InterPro" id="IPR042208">
    <property type="entry name" value="D-ser_dehydrat-like_sf"/>
</dbReference>
<dbReference type="SUPFAM" id="SSF51419">
    <property type="entry name" value="PLP-binding barrel"/>
    <property type="match status" value="1"/>
</dbReference>
<protein>
    <submittedName>
        <fullName evidence="2">D-3-hydroxyaspartate aldolase</fullName>
    </submittedName>
</protein>
<dbReference type="Proteomes" id="UP000762676">
    <property type="component" value="Unassembled WGS sequence"/>
</dbReference>
<evidence type="ECO:0000313" key="3">
    <source>
        <dbReference type="Proteomes" id="UP000762676"/>
    </source>
</evidence>
<dbReference type="Pfam" id="PF14031">
    <property type="entry name" value="D-ser_dehydrat"/>
    <property type="match status" value="1"/>
</dbReference>
<gene>
    <name evidence="2" type="ORF">ElyMa_004826500</name>
</gene>
<keyword evidence="3" id="KW-1185">Reference proteome</keyword>
<dbReference type="GO" id="GO:0036088">
    <property type="term" value="P:D-serine catabolic process"/>
    <property type="evidence" value="ECO:0007669"/>
    <property type="project" value="TreeGrafter"/>
</dbReference>
<name>A0AAV4ILU4_9GAST</name>
<dbReference type="InterPro" id="IPR051466">
    <property type="entry name" value="D-amino_acid_metab_enzyme"/>
</dbReference>
<dbReference type="PANTHER" id="PTHR28004:SF2">
    <property type="entry name" value="D-SERINE DEHYDRATASE"/>
    <property type="match status" value="1"/>
</dbReference>
<reference evidence="2 3" key="1">
    <citation type="journal article" date="2021" name="Elife">
        <title>Chloroplast acquisition without the gene transfer in kleptoplastic sea slugs, Plakobranchus ocellatus.</title>
        <authorList>
            <person name="Maeda T."/>
            <person name="Takahashi S."/>
            <person name="Yoshida T."/>
            <person name="Shimamura S."/>
            <person name="Takaki Y."/>
            <person name="Nagai Y."/>
            <person name="Toyoda A."/>
            <person name="Suzuki Y."/>
            <person name="Arimoto A."/>
            <person name="Ishii H."/>
            <person name="Satoh N."/>
            <person name="Nishiyama T."/>
            <person name="Hasebe M."/>
            <person name="Maruyama T."/>
            <person name="Minagawa J."/>
            <person name="Obokata J."/>
            <person name="Shigenobu S."/>
        </authorList>
    </citation>
    <scope>NUCLEOTIDE SEQUENCE [LARGE SCALE GENOMIC DNA]</scope>
</reference>
<evidence type="ECO:0000259" key="1">
    <source>
        <dbReference type="SMART" id="SM01119"/>
    </source>
</evidence>
<organism evidence="2 3">
    <name type="scientific">Elysia marginata</name>
    <dbReference type="NCBI Taxonomy" id="1093978"/>
    <lineage>
        <taxon>Eukaryota</taxon>
        <taxon>Metazoa</taxon>
        <taxon>Spiralia</taxon>
        <taxon>Lophotrochozoa</taxon>
        <taxon>Mollusca</taxon>
        <taxon>Gastropoda</taxon>
        <taxon>Heterobranchia</taxon>
        <taxon>Euthyneura</taxon>
        <taxon>Panpulmonata</taxon>
        <taxon>Sacoglossa</taxon>
        <taxon>Placobranchoidea</taxon>
        <taxon>Plakobranchidae</taxon>
        <taxon>Elysia</taxon>
    </lineage>
</organism>
<dbReference type="InterPro" id="IPR026956">
    <property type="entry name" value="D-ser_dehydrat-like_dom"/>
</dbReference>
<accession>A0AAV4ILU4</accession>